<keyword evidence="2" id="KW-1185">Reference proteome</keyword>
<accession>A0ABQ9K308</accession>
<protein>
    <submittedName>
        <fullName evidence="1">Uncharacterized protein</fullName>
    </submittedName>
</protein>
<evidence type="ECO:0000313" key="2">
    <source>
        <dbReference type="Proteomes" id="UP001162164"/>
    </source>
</evidence>
<organism evidence="1 2">
    <name type="scientific">Molorchus minor</name>
    <dbReference type="NCBI Taxonomy" id="1323400"/>
    <lineage>
        <taxon>Eukaryota</taxon>
        <taxon>Metazoa</taxon>
        <taxon>Ecdysozoa</taxon>
        <taxon>Arthropoda</taxon>
        <taxon>Hexapoda</taxon>
        <taxon>Insecta</taxon>
        <taxon>Pterygota</taxon>
        <taxon>Neoptera</taxon>
        <taxon>Endopterygota</taxon>
        <taxon>Coleoptera</taxon>
        <taxon>Polyphaga</taxon>
        <taxon>Cucujiformia</taxon>
        <taxon>Chrysomeloidea</taxon>
        <taxon>Cerambycidae</taxon>
        <taxon>Lamiinae</taxon>
        <taxon>Monochamini</taxon>
        <taxon>Molorchus</taxon>
    </lineage>
</organism>
<feature type="non-terminal residue" evidence="1">
    <location>
        <position position="1"/>
    </location>
</feature>
<proteinExistence type="predicted"/>
<reference evidence="1" key="1">
    <citation type="journal article" date="2023" name="Insect Mol. Biol.">
        <title>Genome sequencing provides insights into the evolution of gene families encoding plant cell wall-degrading enzymes in longhorned beetles.</title>
        <authorList>
            <person name="Shin N.R."/>
            <person name="Okamura Y."/>
            <person name="Kirsch R."/>
            <person name="Pauchet Y."/>
        </authorList>
    </citation>
    <scope>NUCLEOTIDE SEQUENCE</scope>
    <source>
        <strain evidence="1">MMC_N1</strain>
    </source>
</reference>
<evidence type="ECO:0000313" key="1">
    <source>
        <dbReference type="EMBL" id="KAJ8985006.1"/>
    </source>
</evidence>
<dbReference type="Proteomes" id="UP001162164">
    <property type="component" value="Unassembled WGS sequence"/>
</dbReference>
<dbReference type="EMBL" id="JAPWTJ010000021">
    <property type="protein sequence ID" value="KAJ8985006.1"/>
    <property type="molecule type" value="Genomic_DNA"/>
</dbReference>
<sequence>IRPHPHTPKQRKAASRRHMANVSQLCRQHWRQSLNGQRWARVGICTLGIHTVGLVIPTLNFKVYGQCVANTYQHWGYGRRRIRYGGSKCLCPVTLYLSANYPNRLDVNTRYRRIPRATVGDGLACIGHVYIIHMAWQTTQCSTLADVGHVVWMRLKARTQVKSVKTYLHVTSGCGLRLELKLKVLRPFYT</sequence>
<name>A0ABQ9K308_9CUCU</name>
<gene>
    <name evidence="1" type="ORF">NQ317_016917</name>
</gene>
<comment type="caution">
    <text evidence="1">The sequence shown here is derived from an EMBL/GenBank/DDBJ whole genome shotgun (WGS) entry which is preliminary data.</text>
</comment>